<feature type="compositionally biased region" description="Low complexity" evidence="5">
    <location>
        <begin position="390"/>
        <end position="411"/>
    </location>
</feature>
<evidence type="ECO:0000256" key="1">
    <source>
        <dbReference type="ARBA" id="ARBA00022737"/>
    </source>
</evidence>
<feature type="repeat" description="ANK" evidence="4">
    <location>
        <begin position="838"/>
        <end position="861"/>
    </location>
</feature>
<feature type="compositionally biased region" description="Low complexity" evidence="5">
    <location>
        <begin position="509"/>
        <end position="541"/>
    </location>
</feature>
<proteinExistence type="inferred from homology"/>
<feature type="region of interest" description="Disordered" evidence="5">
    <location>
        <begin position="76"/>
        <end position="117"/>
    </location>
</feature>
<dbReference type="InterPro" id="IPR058889">
    <property type="entry name" value="WHD_SOWAHA-C"/>
</dbReference>
<feature type="region of interest" description="Disordered" evidence="5">
    <location>
        <begin position="453"/>
        <end position="554"/>
    </location>
</feature>
<dbReference type="PROSITE" id="PS50088">
    <property type="entry name" value="ANK_REPEAT"/>
    <property type="match status" value="1"/>
</dbReference>
<reference evidence="8" key="1">
    <citation type="submission" date="2025-08" db="UniProtKB">
        <authorList>
            <consortium name="RefSeq"/>
        </authorList>
    </citation>
    <scope>IDENTIFICATION</scope>
    <source>
        <tissue evidence="8">Brain</tissue>
    </source>
</reference>
<evidence type="ECO:0000256" key="4">
    <source>
        <dbReference type="PROSITE-ProRule" id="PRU00023"/>
    </source>
</evidence>
<feature type="region of interest" description="Disordered" evidence="5">
    <location>
        <begin position="725"/>
        <end position="759"/>
    </location>
</feature>
<dbReference type="Proteomes" id="UP000694890">
    <property type="component" value="Linkage group LG9"/>
</dbReference>
<dbReference type="AlphaFoldDB" id="A0AAJ7QBZ5"/>
<feature type="compositionally biased region" description="Polar residues" evidence="5">
    <location>
        <begin position="96"/>
        <end position="107"/>
    </location>
</feature>
<feature type="compositionally biased region" description="Basic and acidic residues" evidence="5">
    <location>
        <begin position="469"/>
        <end position="486"/>
    </location>
</feature>
<evidence type="ECO:0000313" key="8">
    <source>
        <dbReference type="RefSeq" id="XP_018552285.1"/>
    </source>
</evidence>
<dbReference type="GeneID" id="108897235"/>
<name>A0AAJ7QBZ5_LATCA</name>
<feature type="domain" description="SOWAHA-C winged helix-turn-helix" evidence="6">
    <location>
        <begin position="4"/>
        <end position="82"/>
    </location>
</feature>
<accession>A0AAJ7QBZ5</accession>
<evidence type="ECO:0000256" key="3">
    <source>
        <dbReference type="ARBA" id="ARBA00038122"/>
    </source>
</evidence>
<keyword evidence="2 4" id="KW-0040">ANK repeat</keyword>
<evidence type="ECO:0000256" key="2">
    <source>
        <dbReference type="ARBA" id="ARBA00023043"/>
    </source>
</evidence>
<dbReference type="PROSITE" id="PS50297">
    <property type="entry name" value="ANK_REP_REGION"/>
    <property type="match status" value="1"/>
</dbReference>
<feature type="region of interest" description="Disordered" evidence="5">
    <location>
        <begin position="249"/>
        <end position="414"/>
    </location>
</feature>
<sequence length="971" mass="105285">MATDFTQDTVLHFLQSSGGSVKNSDLLLHFRNFIRNHADQERNRELFKKFVNSVATVRQEDGVSYVVLRKKYKGNVPGDGAGASSGPPRRPAGRNPESSPGSTNPDSAVSAEKQPRVKPLFKEVTAAAPPGETAKKTVLPSAGIIINNNNNNVETNFNLKQQQQVNSTPAFSGRQLAAQIPERPELKTPGLHEPPARDQCIRVGQQTVGFGPPPGITPVVPAVRRHGETSQQVLVPQSLRGREAYLQPEGGLHHQEPPLPQVSLPPQGAPRQFRHRKSYKSAVSCDEDEEEEEEVPARRGSAGGAWPLNAPLGDTTKAISTSSPCIVDPPPPPKVSLPPQGAPRQFRHRKSYKSAVSCDEDEEEEEEVSRRGPAAAAGGGGGGRAVWPTSAVSDSSLPPPSVVSSSSSSSSERSLPKIYIQDVEGGVLPSLHPGWSSESGMGLRGQWVGLEPTESMSTKHGRSLTPSPDRAKEASPLRDIHQDRQHLQASGVQPEPGQVPHQGQRSWMSSSHSSIFTPSSDAGFSSGDWPQSGSSGSGWNSSHEDLQTRTGETGRAVKIQEVLQRTQGPKLGPVTHLADSETAAGRFHDDRHVTAHLSPFHNSTDDLRYDQASTGRVQWHLSTGDLYDDREDAESSEGSTSSLRQHPAVVRRFSSQLRSRMCRSLGADLDQLLQEEARGGGAGGSEAARLNRLHLISSTLSLRHNLSSSSLSSCSTPPRCQSLANLVEGPERGGGGRRHSAAATASSTAHHEGSSKQSLVPLEPREHTWLVKGAAGAWPDIYSLFREDSSLLNKRDFISGFTVLHWIAKHGDHRVLNTLWYGVEKVGLKFDINARSTCGHTPLHIAAIHGNKNIMRLLVNKFSADVRLRDTAGKRPWQYLSHTAPVEIFHLLGAPARAAMGGDGGVRRVDTSWEQQQQQHRRRRHHLSSASGERPLTVAGTMRVKRSSSIAALLKHKSLRRFYGHQSDSSV</sequence>
<dbReference type="KEGG" id="lcf:108897235"/>
<dbReference type="Pfam" id="PF25877">
    <property type="entry name" value="WHD_SOWAH"/>
    <property type="match status" value="1"/>
</dbReference>
<dbReference type="SMART" id="SM00248">
    <property type="entry name" value="ANK"/>
    <property type="match status" value="2"/>
</dbReference>
<comment type="similarity">
    <text evidence="3">Belongs to the SOWAH family.</text>
</comment>
<feature type="compositionally biased region" description="Pro residues" evidence="5">
    <location>
        <begin position="327"/>
        <end position="336"/>
    </location>
</feature>
<dbReference type="InterPro" id="IPR002110">
    <property type="entry name" value="Ankyrin_rpt"/>
</dbReference>
<dbReference type="InterPro" id="IPR036770">
    <property type="entry name" value="Ankyrin_rpt-contain_sf"/>
</dbReference>
<organism evidence="7 8">
    <name type="scientific">Lates calcarifer</name>
    <name type="common">Barramundi</name>
    <name type="synonym">Holocentrus calcarifer</name>
    <dbReference type="NCBI Taxonomy" id="8187"/>
    <lineage>
        <taxon>Eukaryota</taxon>
        <taxon>Metazoa</taxon>
        <taxon>Chordata</taxon>
        <taxon>Craniata</taxon>
        <taxon>Vertebrata</taxon>
        <taxon>Euteleostomi</taxon>
        <taxon>Actinopterygii</taxon>
        <taxon>Neopterygii</taxon>
        <taxon>Teleostei</taxon>
        <taxon>Neoteleostei</taxon>
        <taxon>Acanthomorphata</taxon>
        <taxon>Carangaria</taxon>
        <taxon>Carangaria incertae sedis</taxon>
        <taxon>Centropomidae</taxon>
        <taxon>Lates</taxon>
    </lineage>
</organism>
<feature type="compositionally biased region" description="Acidic residues" evidence="5">
    <location>
        <begin position="285"/>
        <end position="294"/>
    </location>
</feature>
<feature type="compositionally biased region" description="Acidic residues" evidence="5">
    <location>
        <begin position="358"/>
        <end position="367"/>
    </location>
</feature>
<dbReference type="SUPFAM" id="SSF48403">
    <property type="entry name" value="Ankyrin repeat"/>
    <property type="match status" value="1"/>
</dbReference>
<protein>
    <submittedName>
        <fullName evidence="8">Ankyrin repeat domain-containing protein SOWAHB isoform X1</fullName>
    </submittedName>
</protein>
<evidence type="ECO:0000313" key="7">
    <source>
        <dbReference type="Proteomes" id="UP000694890"/>
    </source>
</evidence>
<keyword evidence="1" id="KW-0677">Repeat</keyword>
<evidence type="ECO:0000259" key="6">
    <source>
        <dbReference type="Pfam" id="PF25877"/>
    </source>
</evidence>
<gene>
    <name evidence="8" type="primary">LOC108897235</name>
</gene>
<dbReference type="PANTHER" id="PTHR14491:SF3">
    <property type="entry name" value="ANKYRIN REPEAT DOMAIN-CONTAINING PROTEIN SOWAHB"/>
    <property type="match status" value="1"/>
</dbReference>
<dbReference type="Gene3D" id="1.25.40.20">
    <property type="entry name" value="Ankyrin repeat-containing domain"/>
    <property type="match status" value="1"/>
</dbReference>
<feature type="region of interest" description="Disordered" evidence="5">
    <location>
        <begin position="903"/>
        <end position="937"/>
    </location>
</feature>
<dbReference type="Pfam" id="PF12796">
    <property type="entry name" value="Ank_2"/>
    <property type="match status" value="1"/>
</dbReference>
<evidence type="ECO:0000256" key="5">
    <source>
        <dbReference type="SAM" id="MobiDB-lite"/>
    </source>
</evidence>
<dbReference type="RefSeq" id="XP_018552285.1">
    <property type="nucleotide sequence ID" value="XM_018696769.2"/>
</dbReference>
<dbReference type="PANTHER" id="PTHR14491">
    <property type="entry name" value="SOSONDOWAH, ISOFORM G"/>
    <property type="match status" value="1"/>
</dbReference>